<dbReference type="SUPFAM" id="SSF161098">
    <property type="entry name" value="MetI-like"/>
    <property type="match status" value="1"/>
</dbReference>
<keyword evidence="2 6" id="KW-0813">Transport</keyword>
<dbReference type="PANTHER" id="PTHR30177:SF33">
    <property type="entry name" value="POSSIBLE OSMOPROTECTANT (GLYCINE BETAINE_CARNITINE_CHOLINE_L-PROLINE) TRANSPORT INTEGRAL MEMBRANE PROTEIN ABC TRANSPORTER PROZ"/>
    <property type="match status" value="1"/>
</dbReference>
<evidence type="ECO:0000256" key="2">
    <source>
        <dbReference type="ARBA" id="ARBA00022448"/>
    </source>
</evidence>
<keyword evidence="5 6" id="KW-0472">Membrane</keyword>
<feature type="transmembrane region" description="Helical" evidence="6">
    <location>
        <begin position="186"/>
        <end position="204"/>
    </location>
</feature>
<proteinExistence type="inferred from homology"/>
<dbReference type="InterPro" id="IPR035906">
    <property type="entry name" value="MetI-like_sf"/>
</dbReference>
<dbReference type="InterPro" id="IPR051204">
    <property type="entry name" value="ABC_transp_perm/SBD"/>
</dbReference>
<evidence type="ECO:0000256" key="6">
    <source>
        <dbReference type="RuleBase" id="RU363032"/>
    </source>
</evidence>
<name>A0ABQ6IHG6_9MICO</name>
<dbReference type="Pfam" id="PF00528">
    <property type="entry name" value="BPD_transp_1"/>
    <property type="match status" value="1"/>
</dbReference>
<evidence type="ECO:0000256" key="1">
    <source>
        <dbReference type="ARBA" id="ARBA00004141"/>
    </source>
</evidence>
<evidence type="ECO:0000313" key="8">
    <source>
        <dbReference type="EMBL" id="GMA36750.1"/>
    </source>
</evidence>
<evidence type="ECO:0000256" key="5">
    <source>
        <dbReference type="ARBA" id="ARBA00023136"/>
    </source>
</evidence>
<gene>
    <name evidence="8" type="ORF">GCM10025876_29540</name>
</gene>
<dbReference type="EMBL" id="BSUN01000001">
    <property type="protein sequence ID" value="GMA36750.1"/>
    <property type="molecule type" value="Genomic_DNA"/>
</dbReference>
<evidence type="ECO:0000313" key="9">
    <source>
        <dbReference type="Proteomes" id="UP001157125"/>
    </source>
</evidence>
<keyword evidence="4 6" id="KW-1133">Transmembrane helix</keyword>
<feature type="transmembrane region" description="Helical" evidence="6">
    <location>
        <begin position="216"/>
        <end position="237"/>
    </location>
</feature>
<dbReference type="PANTHER" id="PTHR30177">
    <property type="entry name" value="GLYCINE BETAINE/L-PROLINE TRANSPORT SYSTEM PERMEASE PROTEIN PROW"/>
    <property type="match status" value="1"/>
</dbReference>
<keyword evidence="9" id="KW-1185">Reference proteome</keyword>
<organism evidence="8 9">
    <name type="scientific">Demequina litorisediminis</name>
    <dbReference type="NCBI Taxonomy" id="1849022"/>
    <lineage>
        <taxon>Bacteria</taxon>
        <taxon>Bacillati</taxon>
        <taxon>Actinomycetota</taxon>
        <taxon>Actinomycetes</taxon>
        <taxon>Micrococcales</taxon>
        <taxon>Demequinaceae</taxon>
        <taxon>Demequina</taxon>
    </lineage>
</organism>
<evidence type="ECO:0000256" key="4">
    <source>
        <dbReference type="ARBA" id="ARBA00022989"/>
    </source>
</evidence>
<dbReference type="PROSITE" id="PS50928">
    <property type="entry name" value="ABC_TM1"/>
    <property type="match status" value="1"/>
</dbReference>
<feature type="domain" description="ABC transmembrane type-1" evidence="7">
    <location>
        <begin position="58"/>
        <end position="234"/>
    </location>
</feature>
<dbReference type="Gene3D" id="1.10.3720.10">
    <property type="entry name" value="MetI-like"/>
    <property type="match status" value="1"/>
</dbReference>
<comment type="similarity">
    <text evidence="6">Belongs to the binding-protein-dependent transport system permease family.</text>
</comment>
<reference evidence="9" key="1">
    <citation type="journal article" date="2019" name="Int. J. Syst. Evol. Microbiol.">
        <title>The Global Catalogue of Microorganisms (GCM) 10K type strain sequencing project: providing services to taxonomists for standard genome sequencing and annotation.</title>
        <authorList>
            <consortium name="The Broad Institute Genomics Platform"/>
            <consortium name="The Broad Institute Genome Sequencing Center for Infectious Disease"/>
            <person name="Wu L."/>
            <person name="Ma J."/>
        </authorList>
    </citation>
    <scope>NUCLEOTIDE SEQUENCE [LARGE SCALE GENOMIC DNA]</scope>
    <source>
        <strain evidence="9">NBRC 112299</strain>
    </source>
</reference>
<keyword evidence="3 6" id="KW-0812">Transmembrane</keyword>
<evidence type="ECO:0000256" key="3">
    <source>
        <dbReference type="ARBA" id="ARBA00022692"/>
    </source>
</evidence>
<evidence type="ECO:0000259" key="7">
    <source>
        <dbReference type="PROSITE" id="PS50928"/>
    </source>
</evidence>
<dbReference type="CDD" id="cd06261">
    <property type="entry name" value="TM_PBP2"/>
    <property type="match status" value="1"/>
</dbReference>
<dbReference type="Proteomes" id="UP001157125">
    <property type="component" value="Unassembled WGS sequence"/>
</dbReference>
<feature type="transmembrane region" description="Helical" evidence="6">
    <location>
        <begin position="58"/>
        <end position="79"/>
    </location>
</feature>
<sequence length="254" mass="25739">MGDAVAEGTGIVSTIGDAWDYLTTAQNWTGANGLTTPTYDGGWRFAQDSILALGLEHLWLSFAAVTLAVIVALPLGLFLGHVRRGGGTTVVVANVTRAMPTLALLTLFAASAIGYGNTAVILAAAIFAFPPILTNAYTGMADVDRDIRDAAVGQGLTPWQVALKVELPLAIGLVAAGLRTSTVQTVATVPLAALVAGGGLGVIVNTGLATQRYGQVLAGAVIIAALALTVDAAMARLQRTATPAPLREAAAAPA</sequence>
<accession>A0ABQ6IHG6</accession>
<dbReference type="InterPro" id="IPR000515">
    <property type="entry name" value="MetI-like"/>
</dbReference>
<protein>
    <submittedName>
        <fullName evidence="8">Osmoprotectant (Glycine betaine/ carnitine/choline/l-proline) ABC transporter ProZ</fullName>
    </submittedName>
</protein>
<comment type="subcellular location">
    <subcellularLocation>
        <location evidence="6">Cell membrane</location>
        <topology evidence="6">Multi-pass membrane protein</topology>
    </subcellularLocation>
    <subcellularLocation>
        <location evidence="1">Membrane</location>
        <topology evidence="1">Multi-pass membrane protein</topology>
    </subcellularLocation>
</comment>
<comment type="caution">
    <text evidence="8">The sequence shown here is derived from an EMBL/GenBank/DDBJ whole genome shotgun (WGS) entry which is preliminary data.</text>
</comment>